<dbReference type="STRING" id="29343.CCDG5_1009"/>
<feature type="binding site" evidence="12">
    <location>
        <begin position="243"/>
        <end position="244"/>
    </location>
    <ligand>
        <name>FMN</name>
        <dbReference type="ChEBI" id="CHEBI:58210"/>
    </ligand>
</feature>
<proteinExistence type="inferred from homology"/>
<feature type="binding site" evidence="12">
    <location>
        <position position="127"/>
    </location>
    <ligand>
        <name>substrate</name>
    </ligand>
</feature>
<comment type="function">
    <text evidence="1">Catalyzes the conversion of dihydroorotate to orotate with NAD(+) as electron acceptor.</text>
</comment>
<evidence type="ECO:0000256" key="12">
    <source>
        <dbReference type="HAMAP-Rule" id="MF_00224"/>
    </source>
</evidence>
<dbReference type="EC" id="1.3.-.-" evidence="12"/>
<comment type="cofactor">
    <cofactor evidence="12">
        <name>FMN</name>
        <dbReference type="ChEBI" id="CHEBI:58210"/>
    </cofactor>
    <text evidence="12">Binds 1 FMN per subunit.</text>
</comment>
<keyword evidence="15" id="KW-1185">Reference proteome</keyword>
<dbReference type="PIRSF" id="PIRSF000164">
    <property type="entry name" value="DHO_oxidase"/>
    <property type="match status" value="1"/>
</dbReference>
<feature type="binding site" evidence="12">
    <location>
        <position position="217"/>
    </location>
    <ligand>
        <name>FMN</name>
        <dbReference type="ChEBI" id="CHEBI:58210"/>
    </ligand>
</feature>
<keyword evidence="10" id="KW-0520">NAD</keyword>
<feature type="active site" description="Nucleophile" evidence="12">
    <location>
        <position position="130"/>
    </location>
</feature>
<feature type="binding site" evidence="12">
    <location>
        <position position="100"/>
    </location>
    <ligand>
        <name>FMN</name>
        <dbReference type="ChEBI" id="CHEBI:58210"/>
    </ligand>
</feature>
<evidence type="ECO:0000256" key="4">
    <source>
        <dbReference type="ARBA" id="ARBA00008008"/>
    </source>
</evidence>
<evidence type="ECO:0000256" key="10">
    <source>
        <dbReference type="ARBA" id="ARBA00023027"/>
    </source>
</evidence>
<comment type="subcellular location">
    <subcellularLocation>
        <location evidence="2 12">Cytoplasm</location>
    </subcellularLocation>
</comment>
<keyword evidence="5 12" id="KW-0963">Cytoplasm</keyword>
<feature type="domain" description="Dihydroorotate dehydrogenase catalytic" evidence="13">
    <location>
        <begin position="5"/>
        <end position="284"/>
    </location>
</feature>
<dbReference type="PATRIC" id="fig|29343.3.peg.1064"/>
<evidence type="ECO:0000256" key="2">
    <source>
        <dbReference type="ARBA" id="ARBA00004496"/>
    </source>
</evidence>
<gene>
    <name evidence="12 14" type="primary">pyrD</name>
    <name evidence="14" type="ORF">CCDG5_1009</name>
</gene>
<organism evidence="14 15">
    <name type="scientific">[Clostridium] cellulosi</name>
    <dbReference type="NCBI Taxonomy" id="29343"/>
    <lineage>
        <taxon>Bacteria</taxon>
        <taxon>Bacillati</taxon>
        <taxon>Bacillota</taxon>
        <taxon>Clostridia</taxon>
        <taxon>Eubacteriales</taxon>
        <taxon>Oscillospiraceae</taxon>
        <taxon>Oscillospiraceae incertae sedis</taxon>
    </lineage>
</organism>
<keyword evidence="7 12" id="KW-0288">FMN</keyword>
<dbReference type="GO" id="GO:0004589">
    <property type="term" value="F:dihydroorotate dehydrogenase (NAD+) activity"/>
    <property type="evidence" value="ECO:0007669"/>
    <property type="project" value="UniProtKB-EC"/>
</dbReference>
<comment type="catalytic activity">
    <reaction evidence="12">
        <text>(S)-dihydroorotate + A = orotate + AH2</text>
        <dbReference type="Rhea" id="RHEA:18073"/>
        <dbReference type="ChEBI" id="CHEBI:13193"/>
        <dbReference type="ChEBI" id="CHEBI:17499"/>
        <dbReference type="ChEBI" id="CHEBI:30839"/>
        <dbReference type="ChEBI" id="CHEBI:30864"/>
    </reaction>
</comment>
<keyword evidence="6 12" id="KW-0285">Flavoprotein</keyword>
<feature type="binding site" evidence="12">
    <location>
        <position position="22"/>
    </location>
    <ligand>
        <name>FMN</name>
        <dbReference type="ChEBI" id="CHEBI:58210"/>
    </ligand>
</feature>
<evidence type="ECO:0000313" key="15">
    <source>
        <dbReference type="Proteomes" id="UP000032431"/>
    </source>
</evidence>
<dbReference type="HAMAP" id="MF_00224">
    <property type="entry name" value="DHO_dh_type1"/>
    <property type="match status" value="1"/>
</dbReference>
<accession>A0A078KKB9</accession>
<dbReference type="Proteomes" id="UP000032431">
    <property type="component" value="Chromosome I"/>
</dbReference>
<dbReference type="SUPFAM" id="SSF51395">
    <property type="entry name" value="FMN-linked oxidoreductases"/>
    <property type="match status" value="1"/>
</dbReference>
<name>A0A078KKB9_9FIRM</name>
<dbReference type="InterPro" id="IPR012135">
    <property type="entry name" value="Dihydroorotate_DH_1_2"/>
</dbReference>
<feature type="binding site" evidence="12">
    <location>
        <begin position="70"/>
        <end position="74"/>
    </location>
    <ligand>
        <name>substrate</name>
    </ligand>
</feature>
<evidence type="ECO:0000259" key="13">
    <source>
        <dbReference type="Pfam" id="PF01180"/>
    </source>
</evidence>
<feature type="binding site" evidence="12">
    <location>
        <position position="165"/>
    </location>
    <ligand>
        <name>FMN</name>
        <dbReference type="ChEBI" id="CHEBI:58210"/>
    </ligand>
</feature>
<dbReference type="InterPro" id="IPR050074">
    <property type="entry name" value="DHO_dehydrogenase"/>
</dbReference>
<dbReference type="AlphaFoldDB" id="A0A078KKB9"/>
<evidence type="ECO:0000256" key="6">
    <source>
        <dbReference type="ARBA" id="ARBA00022630"/>
    </source>
</evidence>
<comment type="catalytic activity">
    <reaction evidence="11">
        <text>(S)-dihydroorotate + NAD(+) = orotate + NADH + H(+)</text>
        <dbReference type="Rhea" id="RHEA:13513"/>
        <dbReference type="ChEBI" id="CHEBI:15378"/>
        <dbReference type="ChEBI" id="CHEBI:30839"/>
        <dbReference type="ChEBI" id="CHEBI:30864"/>
        <dbReference type="ChEBI" id="CHEBI:57540"/>
        <dbReference type="ChEBI" id="CHEBI:57945"/>
        <dbReference type="EC" id="1.3.1.14"/>
    </reaction>
</comment>
<evidence type="ECO:0000256" key="11">
    <source>
        <dbReference type="ARBA" id="ARBA00048996"/>
    </source>
</evidence>
<dbReference type="EMBL" id="LM995447">
    <property type="protein sequence ID" value="CDZ24126.1"/>
    <property type="molecule type" value="Genomic_DNA"/>
</dbReference>
<feature type="binding site" evidence="12">
    <location>
        <begin position="46"/>
        <end position="47"/>
    </location>
    <ligand>
        <name>FMN</name>
        <dbReference type="ChEBI" id="CHEBI:58210"/>
    </ligand>
</feature>
<dbReference type="FunFam" id="3.20.20.70:FF:000027">
    <property type="entry name" value="Dihydropyrimidine dehydrogenase [NADP(+)]"/>
    <property type="match status" value="1"/>
</dbReference>
<dbReference type="KEGG" id="ccel:CCDG5_1009"/>
<dbReference type="InterPro" id="IPR033888">
    <property type="entry name" value="DHOD_1B"/>
</dbReference>
<comment type="similarity">
    <text evidence="4 12">Belongs to the dihydroorotate dehydrogenase family. Type 1 subfamily.</text>
</comment>
<feature type="binding site" evidence="12">
    <location>
        <begin position="265"/>
        <end position="266"/>
    </location>
    <ligand>
        <name>FMN</name>
        <dbReference type="ChEBI" id="CHEBI:58210"/>
    </ligand>
</feature>
<dbReference type="CDD" id="cd04740">
    <property type="entry name" value="DHOD_1B_like"/>
    <property type="match status" value="1"/>
</dbReference>
<dbReference type="Pfam" id="PF01180">
    <property type="entry name" value="DHO_dh"/>
    <property type="match status" value="1"/>
</dbReference>
<comment type="pathway">
    <text evidence="3">Pyrimidine metabolism; UMP biosynthesis via de novo pathway; orotate from (S)-dihydroorotate (NAD(+) route): step 1/1.</text>
</comment>
<feature type="binding site" evidence="12">
    <location>
        <position position="191"/>
    </location>
    <ligand>
        <name>FMN</name>
        <dbReference type="ChEBI" id="CHEBI:58210"/>
    </ligand>
</feature>
<dbReference type="OrthoDB" id="9794954at2"/>
<dbReference type="InterPro" id="IPR005720">
    <property type="entry name" value="Dihydroorotate_DH_cat"/>
</dbReference>
<evidence type="ECO:0000256" key="7">
    <source>
        <dbReference type="ARBA" id="ARBA00022643"/>
    </source>
</evidence>
<feature type="binding site" evidence="12">
    <location>
        <position position="46"/>
    </location>
    <ligand>
        <name>substrate</name>
    </ligand>
</feature>
<evidence type="ECO:0000313" key="14">
    <source>
        <dbReference type="EMBL" id="CDZ24126.1"/>
    </source>
</evidence>
<keyword evidence="8 12" id="KW-0665">Pyrimidine biosynthesis</keyword>
<evidence type="ECO:0000256" key="1">
    <source>
        <dbReference type="ARBA" id="ARBA00003616"/>
    </source>
</evidence>
<dbReference type="GO" id="GO:0006207">
    <property type="term" value="P:'de novo' pyrimidine nucleobase biosynthetic process"/>
    <property type="evidence" value="ECO:0007669"/>
    <property type="project" value="TreeGrafter"/>
</dbReference>
<feature type="binding site" evidence="12">
    <location>
        <begin position="192"/>
        <end position="193"/>
    </location>
    <ligand>
        <name>substrate</name>
    </ligand>
</feature>
<evidence type="ECO:0000256" key="5">
    <source>
        <dbReference type="ARBA" id="ARBA00022490"/>
    </source>
</evidence>
<dbReference type="PANTHER" id="PTHR48109:SF1">
    <property type="entry name" value="DIHYDROOROTATE DEHYDROGENASE (FUMARATE)"/>
    <property type="match status" value="1"/>
</dbReference>
<reference evidence="15" key="1">
    <citation type="submission" date="2014-07" db="EMBL/GenBank/DDBJ databases">
        <authorList>
            <person name="Wibberg D."/>
        </authorList>
    </citation>
    <scope>NUCLEOTIDE SEQUENCE [LARGE SCALE GENOMIC DNA]</scope>
    <source>
        <strain evidence="15">DG5</strain>
    </source>
</reference>
<dbReference type="InterPro" id="IPR049622">
    <property type="entry name" value="Dihydroorotate_DH_I"/>
</dbReference>
<dbReference type="GO" id="GO:0005737">
    <property type="term" value="C:cytoplasm"/>
    <property type="evidence" value="ECO:0007669"/>
    <property type="project" value="UniProtKB-SubCell"/>
</dbReference>
<dbReference type="UniPathway" id="UPA00070"/>
<evidence type="ECO:0000256" key="9">
    <source>
        <dbReference type="ARBA" id="ARBA00023002"/>
    </source>
</evidence>
<dbReference type="Gene3D" id="3.20.20.70">
    <property type="entry name" value="Aldolase class I"/>
    <property type="match status" value="1"/>
</dbReference>
<dbReference type="InterPro" id="IPR013785">
    <property type="entry name" value="Aldolase_TIM"/>
</dbReference>
<protein>
    <recommendedName>
        <fullName evidence="12">Dihydroorotate dehydrogenase</fullName>
        <shortName evidence="12">DHOD</shortName>
        <shortName evidence="12">DHODase</shortName>
        <shortName evidence="12">DHOdehase</shortName>
        <ecNumber evidence="12">1.3.-.-</ecNumber>
    </recommendedName>
</protein>
<dbReference type="NCBIfam" id="TIGR01037">
    <property type="entry name" value="pyrD_sub1_fam"/>
    <property type="match status" value="1"/>
</dbReference>
<dbReference type="PANTHER" id="PTHR48109">
    <property type="entry name" value="DIHYDROOROTATE DEHYDROGENASE (QUINONE), MITOCHONDRIAL-RELATED"/>
    <property type="match status" value="1"/>
</dbReference>
<evidence type="ECO:0000256" key="8">
    <source>
        <dbReference type="ARBA" id="ARBA00022975"/>
    </source>
</evidence>
<sequence length="310" mass="33410">MQPDLSVKIAGITLKNPVIAASGTFGFGREYSKLFDLKELGGISLKGMTLEERNGNPPPRVAETPSGMLNCVGLQNPGIDYFLEYELPFLRKQDTTIICNIAGNTVSEYCEMAQRLSETDIDMIELNISCPNVKKGGAAFGTDCESAAHITREVRKYCKKPLIVKLSPAVADIAAIAQAVEAEGADAVSLINTLLGMRIDIKTRKPILSNNVGGLSGPAIFPVALRMVWQTARRVNIPVIGIGGISKWQDAIEMFLAGACAVQVGTATFTDPFAMIKIRDGIKNYFEENGIGSVSEICGKVQPYETGILY</sequence>
<dbReference type="HOGENOM" id="CLU_042042_0_0_9"/>
<dbReference type="NCBIfam" id="NF005574">
    <property type="entry name" value="PRK07259.1"/>
    <property type="match status" value="1"/>
</dbReference>
<feature type="binding site" evidence="12">
    <location>
        <position position="127"/>
    </location>
    <ligand>
        <name>FMN</name>
        <dbReference type="ChEBI" id="CHEBI:58210"/>
    </ligand>
</feature>
<evidence type="ECO:0000256" key="3">
    <source>
        <dbReference type="ARBA" id="ARBA00004715"/>
    </source>
</evidence>
<keyword evidence="9 12" id="KW-0560">Oxidoreductase</keyword>
<dbReference type="GO" id="GO:0044205">
    <property type="term" value="P:'de novo' UMP biosynthetic process"/>
    <property type="evidence" value="ECO:0007669"/>
    <property type="project" value="UniProtKB-UniRule"/>
</dbReference>
<dbReference type="InterPro" id="IPR024920">
    <property type="entry name" value="Dihydroorotate_DH_1"/>
</dbReference>